<proteinExistence type="predicted"/>
<reference evidence="1" key="1">
    <citation type="submission" date="2023-07" db="EMBL/GenBank/DDBJ databases">
        <title>draft genome sequence of fig (Ficus carica).</title>
        <authorList>
            <person name="Takahashi T."/>
            <person name="Nishimura K."/>
        </authorList>
    </citation>
    <scope>NUCLEOTIDE SEQUENCE</scope>
</reference>
<protein>
    <submittedName>
        <fullName evidence="1">Uncharacterized protein</fullName>
    </submittedName>
</protein>
<dbReference type="EMBL" id="BTGU01000023">
    <property type="protein sequence ID" value="GMN46665.1"/>
    <property type="molecule type" value="Genomic_DNA"/>
</dbReference>
<dbReference type="AlphaFoldDB" id="A0AA88A7X8"/>
<sequence>MAIRWGEARSRGSGSQGVVAGIWERVAVSQVGEPPGGGGWGVFRRLGAAGGVRVVVVRRRRWGWVVGGSILNL</sequence>
<gene>
    <name evidence="1" type="ORF">TIFTF001_015850</name>
</gene>
<organism evidence="1 2">
    <name type="scientific">Ficus carica</name>
    <name type="common">Common fig</name>
    <dbReference type="NCBI Taxonomy" id="3494"/>
    <lineage>
        <taxon>Eukaryota</taxon>
        <taxon>Viridiplantae</taxon>
        <taxon>Streptophyta</taxon>
        <taxon>Embryophyta</taxon>
        <taxon>Tracheophyta</taxon>
        <taxon>Spermatophyta</taxon>
        <taxon>Magnoliopsida</taxon>
        <taxon>eudicotyledons</taxon>
        <taxon>Gunneridae</taxon>
        <taxon>Pentapetalae</taxon>
        <taxon>rosids</taxon>
        <taxon>fabids</taxon>
        <taxon>Rosales</taxon>
        <taxon>Moraceae</taxon>
        <taxon>Ficeae</taxon>
        <taxon>Ficus</taxon>
    </lineage>
</organism>
<evidence type="ECO:0000313" key="1">
    <source>
        <dbReference type="EMBL" id="GMN46665.1"/>
    </source>
</evidence>
<comment type="caution">
    <text evidence="1">The sequence shown here is derived from an EMBL/GenBank/DDBJ whole genome shotgun (WGS) entry which is preliminary data.</text>
</comment>
<name>A0AA88A7X8_FICCA</name>
<keyword evidence="2" id="KW-1185">Reference proteome</keyword>
<evidence type="ECO:0000313" key="2">
    <source>
        <dbReference type="Proteomes" id="UP001187192"/>
    </source>
</evidence>
<dbReference type="Proteomes" id="UP001187192">
    <property type="component" value="Unassembled WGS sequence"/>
</dbReference>
<accession>A0AA88A7X8</accession>